<dbReference type="Proteomes" id="UP000288725">
    <property type="component" value="Chromosome 3"/>
</dbReference>
<comment type="caution">
    <text evidence="2">The sequence shown here is derived from an EMBL/GenBank/DDBJ whole genome shotgun (WGS) entry which is preliminary data.</text>
</comment>
<evidence type="ECO:0000313" key="2">
    <source>
        <dbReference type="EMBL" id="RXG44136.1"/>
    </source>
</evidence>
<feature type="region of interest" description="Disordered" evidence="1">
    <location>
        <begin position="172"/>
        <end position="193"/>
    </location>
</feature>
<dbReference type="AlphaFoldDB" id="A0A444RSS8"/>
<protein>
    <submittedName>
        <fullName evidence="2">Uncharacterized protein</fullName>
    </submittedName>
</protein>
<evidence type="ECO:0000256" key="1">
    <source>
        <dbReference type="SAM" id="MobiDB-lite"/>
    </source>
</evidence>
<proteinExistence type="predicted"/>
<sequence length="296" mass="32804">MAFTYVPGTFDFWAARQSTHLVDMHEAAFVPFNVHQAVGTAGLGSCSVVAIASERAVILAHIPPLPDLHSQRPDAGDANVRQMMKRVRRLYRDNRQFFDNAEGRVTCAIYAGEVALPDQVAIMQEQLRLLGFEPSTDYYQVPADANVGRGTVVIVAPPHHQGQVGVYVEDSLVSSPASSPSPPPSSVPTAGGVVNTDDVVRLKGMPHSESFTTLRTCYPHFLCSRDFPSTFASIRFVDQANHEKSFAVILLEFLHHSDRITQKLQLTIDAAIKFHFIRWIESQCVPWSSNVNNKYK</sequence>
<organism evidence="2 3">
    <name type="scientific">Verticillium dahliae</name>
    <name type="common">Verticillium wilt</name>
    <dbReference type="NCBI Taxonomy" id="27337"/>
    <lineage>
        <taxon>Eukaryota</taxon>
        <taxon>Fungi</taxon>
        <taxon>Dikarya</taxon>
        <taxon>Ascomycota</taxon>
        <taxon>Pezizomycotina</taxon>
        <taxon>Sordariomycetes</taxon>
        <taxon>Hypocreomycetidae</taxon>
        <taxon>Glomerellales</taxon>
        <taxon>Plectosphaerellaceae</taxon>
        <taxon>Verticillium</taxon>
    </lineage>
</organism>
<accession>A0A444RSS8</accession>
<evidence type="ECO:0000313" key="3">
    <source>
        <dbReference type="Proteomes" id="UP000288725"/>
    </source>
</evidence>
<reference evidence="2 3" key="1">
    <citation type="submission" date="2018-12" db="EMBL/GenBank/DDBJ databases">
        <title>Genome of Verticillium dahliae isolate Getta Getta.</title>
        <authorList>
            <person name="Gardiner D.M."/>
        </authorList>
    </citation>
    <scope>NUCLEOTIDE SEQUENCE [LARGE SCALE GENOMIC DNA]</scope>
    <source>
        <strain evidence="2 3">Getta Getta</strain>
    </source>
</reference>
<gene>
    <name evidence="2" type="ORF">VDGE_02597</name>
</gene>
<dbReference type="EMBL" id="RSDZ01000095">
    <property type="protein sequence ID" value="RXG44136.1"/>
    <property type="molecule type" value="Genomic_DNA"/>
</dbReference>
<name>A0A444RSS8_VERDA</name>